<keyword evidence="11" id="KW-1185">Reference proteome</keyword>
<evidence type="ECO:0000256" key="2">
    <source>
        <dbReference type="ARBA" id="ARBA00022475"/>
    </source>
</evidence>
<gene>
    <name evidence="10" type="primary">105624765</name>
</gene>
<sequence length="118" mass="13305">MAQIPFLNIILISLDTPNAAAILVKSVLFYISMNLEAFIYCFCGEYLSAKSKMIGNAMYNSLWYDFPAKEGRIILFLILRSQKRLTITSGKVVDLSLERFTSVVKASLSYISVLLAMY</sequence>
<dbReference type="EMBL" id="ADTU01027093">
    <property type="status" value="NOT_ANNOTATED_CDS"/>
    <property type="molecule type" value="Genomic_DNA"/>
</dbReference>
<dbReference type="Proteomes" id="UP000005205">
    <property type="component" value="Unassembled WGS sequence"/>
</dbReference>
<dbReference type="Pfam" id="PF02949">
    <property type="entry name" value="7tm_6"/>
    <property type="match status" value="1"/>
</dbReference>
<evidence type="ECO:0000256" key="6">
    <source>
        <dbReference type="ARBA" id="ARBA00022989"/>
    </source>
</evidence>
<keyword evidence="2" id="KW-1003">Cell membrane</keyword>
<keyword evidence="5" id="KW-0552">Olfaction</keyword>
<dbReference type="GO" id="GO:0004984">
    <property type="term" value="F:olfactory receptor activity"/>
    <property type="evidence" value="ECO:0007669"/>
    <property type="project" value="InterPro"/>
</dbReference>
<dbReference type="AlphaFoldDB" id="A0A158NVE8"/>
<dbReference type="GO" id="GO:0005549">
    <property type="term" value="F:odorant binding"/>
    <property type="evidence" value="ECO:0007669"/>
    <property type="project" value="InterPro"/>
</dbReference>
<name>A0A158NVE8_ATTCE</name>
<dbReference type="GO" id="GO:0005886">
    <property type="term" value="C:plasma membrane"/>
    <property type="evidence" value="ECO:0007669"/>
    <property type="project" value="UniProtKB-SubCell"/>
</dbReference>
<evidence type="ECO:0000256" key="9">
    <source>
        <dbReference type="ARBA" id="ARBA00023224"/>
    </source>
</evidence>
<comment type="subcellular location">
    <subcellularLocation>
        <location evidence="1">Cell membrane</location>
        <topology evidence="1">Multi-pass membrane protein</topology>
    </subcellularLocation>
</comment>
<evidence type="ECO:0008006" key="12">
    <source>
        <dbReference type="Google" id="ProtNLM"/>
    </source>
</evidence>
<keyword evidence="7" id="KW-0472">Membrane</keyword>
<evidence type="ECO:0000313" key="10">
    <source>
        <dbReference type="EnsemblMetazoa" id="XP_012061506.1"/>
    </source>
</evidence>
<evidence type="ECO:0000256" key="3">
    <source>
        <dbReference type="ARBA" id="ARBA00022606"/>
    </source>
</evidence>
<dbReference type="InterPro" id="IPR004117">
    <property type="entry name" value="7tm6_olfct_rcpt"/>
</dbReference>
<keyword evidence="6" id="KW-1133">Transmembrane helix</keyword>
<reference evidence="11" key="1">
    <citation type="journal article" date="2011" name="PLoS Genet.">
        <title>The genome sequence of the leaf-cutter ant Atta cephalotes reveals insights into its obligate symbiotic lifestyle.</title>
        <authorList>
            <person name="Suen G."/>
            <person name="Teiling C."/>
            <person name="Li L."/>
            <person name="Holt C."/>
            <person name="Abouheif E."/>
            <person name="Bornberg-Bauer E."/>
            <person name="Bouffard P."/>
            <person name="Caldera E.J."/>
            <person name="Cash E."/>
            <person name="Cavanaugh A."/>
            <person name="Denas O."/>
            <person name="Elhaik E."/>
            <person name="Fave M.J."/>
            <person name="Gadau J."/>
            <person name="Gibson J.D."/>
            <person name="Graur D."/>
            <person name="Grubbs K.J."/>
            <person name="Hagen D.E."/>
            <person name="Harkins T.T."/>
            <person name="Helmkampf M."/>
            <person name="Hu H."/>
            <person name="Johnson B.R."/>
            <person name="Kim J."/>
            <person name="Marsh S.E."/>
            <person name="Moeller J.A."/>
            <person name="Munoz-Torres M.C."/>
            <person name="Murphy M.C."/>
            <person name="Naughton M.C."/>
            <person name="Nigam S."/>
            <person name="Overson R."/>
            <person name="Rajakumar R."/>
            <person name="Reese J.T."/>
            <person name="Scott J.J."/>
            <person name="Smith C.R."/>
            <person name="Tao S."/>
            <person name="Tsutsui N.D."/>
            <person name="Viljakainen L."/>
            <person name="Wissler L."/>
            <person name="Yandell M.D."/>
            <person name="Zimmer F."/>
            <person name="Taylor J."/>
            <person name="Slater S.C."/>
            <person name="Clifton S.W."/>
            <person name="Warren W.C."/>
            <person name="Elsik C.G."/>
            <person name="Smith C.D."/>
            <person name="Weinstock G.M."/>
            <person name="Gerardo N.M."/>
            <person name="Currie C.R."/>
        </authorList>
    </citation>
    <scope>NUCLEOTIDE SEQUENCE [LARGE SCALE GENOMIC DNA]</scope>
</reference>
<dbReference type="PANTHER" id="PTHR21137:SF35">
    <property type="entry name" value="ODORANT RECEPTOR 19A-RELATED"/>
    <property type="match status" value="1"/>
</dbReference>
<evidence type="ECO:0000313" key="11">
    <source>
        <dbReference type="Proteomes" id="UP000005205"/>
    </source>
</evidence>
<keyword evidence="3" id="KW-0716">Sensory transduction</keyword>
<accession>A0A158NVE8</accession>
<dbReference type="EnsemblMetazoa" id="XM_012206116.1">
    <property type="protein sequence ID" value="XP_012061506.1"/>
    <property type="gene ID" value="LOC105624765"/>
</dbReference>
<evidence type="ECO:0000256" key="8">
    <source>
        <dbReference type="ARBA" id="ARBA00023170"/>
    </source>
</evidence>
<dbReference type="GO" id="GO:0007165">
    <property type="term" value="P:signal transduction"/>
    <property type="evidence" value="ECO:0007669"/>
    <property type="project" value="UniProtKB-KW"/>
</dbReference>
<evidence type="ECO:0000256" key="1">
    <source>
        <dbReference type="ARBA" id="ARBA00004651"/>
    </source>
</evidence>
<protein>
    <recommendedName>
        <fullName evidence="12">Odorant receptor</fullName>
    </recommendedName>
</protein>
<keyword evidence="4" id="KW-0812">Transmembrane</keyword>
<keyword evidence="8" id="KW-0675">Receptor</keyword>
<dbReference type="KEGG" id="acep:105624765"/>
<organism evidence="10 11">
    <name type="scientific">Atta cephalotes</name>
    <name type="common">Leafcutter ant</name>
    <dbReference type="NCBI Taxonomy" id="12957"/>
    <lineage>
        <taxon>Eukaryota</taxon>
        <taxon>Metazoa</taxon>
        <taxon>Ecdysozoa</taxon>
        <taxon>Arthropoda</taxon>
        <taxon>Hexapoda</taxon>
        <taxon>Insecta</taxon>
        <taxon>Pterygota</taxon>
        <taxon>Neoptera</taxon>
        <taxon>Endopterygota</taxon>
        <taxon>Hymenoptera</taxon>
        <taxon>Apocrita</taxon>
        <taxon>Aculeata</taxon>
        <taxon>Formicoidea</taxon>
        <taxon>Formicidae</taxon>
        <taxon>Myrmicinae</taxon>
        <taxon>Atta</taxon>
    </lineage>
</organism>
<proteinExistence type="predicted"/>
<evidence type="ECO:0000256" key="7">
    <source>
        <dbReference type="ARBA" id="ARBA00023136"/>
    </source>
</evidence>
<keyword evidence="9" id="KW-0807">Transducer</keyword>
<dbReference type="PANTHER" id="PTHR21137">
    <property type="entry name" value="ODORANT RECEPTOR"/>
    <property type="match status" value="1"/>
</dbReference>
<dbReference type="OrthoDB" id="6765072at2759"/>
<dbReference type="InParanoid" id="A0A158NVE8"/>
<evidence type="ECO:0000256" key="4">
    <source>
        <dbReference type="ARBA" id="ARBA00022692"/>
    </source>
</evidence>
<evidence type="ECO:0000256" key="5">
    <source>
        <dbReference type="ARBA" id="ARBA00022725"/>
    </source>
</evidence>
<reference evidence="10" key="2">
    <citation type="submission" date="2016-04" db="UniProtKB">
        <authorList>
            <consortium name="EnsemblMetazoa"/>
        </authorList>
    </citation>
    <scope>IDENTIFICATION</scope>
</reference>